<sequence>MSSPATDDGAGSGLKPALQRLGGHLLVLLQLRLELLGTELEAEKLRLVSALVTALLAVMLVMAAVVMLSLALLLLSPEGWRWAVALGLCLVYAGLGYAMLGRARDRLQSPDGVFAASAAELARDRDALGSSSS</sequence>
<dbReference type="EMBL" id="CP116346">
    <property type="protein sequence ID" value="WIT12636.1"/>
    <property type="molecule type" value="Genomic_DNA"/>
</dbReference>
<gene>
    <name evidence="2" type="ORF">PFX98_03230</name>
</gene>
<dbReference type="InterPro" id="IPR009937">
    <property type="entry name" value="Phage_holin_3_6"/>
</dbReference>
<name>A0AA95SR04_9BURK</name>
<dbReference type="Pfam" id="PF07332">
    <property type="entry name" value="Phage_holin_3_6"/>
    <property type="match status" value="1"/>
</dbReference>
<evidence type="ECO:0000313" key="3">
    <source>
        <dbReference type="Proteomes" id="UP001177769"/>
    </source>
</evidence>
<keyword evidence="1" id="KW-0812">Transmembrane</keyword>
<dbReference type="KEGG" id="pais:PFX98_03230"/>
<evidence type="ECO:0000256" key="1">
    <source>
        <dbReference type="SAM" id="Phobius"/>
    </source>
</evidence>
<evidence type="ECO:0000313" key="2">
    <source>
        <dbReference type="EMBL" id="WIT12636.1"/>
    </source>
</evidence>
<organism evidence="2 3">
    <name type="scientific">Paucibacter sediminis</name>
    <dbReference type="NCBI Taxonomy" id="3019553"/>
    <lineage>
        <taxon>Bacteria</taxon>
        <taxon>Pseudomonadati</taxon>
        <taxon>Pseudomonadota</taxon>
        <taxon>Betaproteobacteria</taxon>
        <taxon>Burkholderiales</taxon>
        <taxon>Sphaerotilaceae</taxon>
        <taxon>Roseateles</taxon>
    </lineage>
</organism>
<keyword evidence="3" id="KW-1185">Reference proteome</keyword>
<keyword evidence="1" id="KW-0472">Membrane</keyword>
<dbReference type="Proteomes" id="UP001177769">
    <property type="component" value="Chromosome"/>
</dbReference>
<feature type="transmembrane region" description="Helical" evidence="1">
    <location>
        <begin position="80"/>
        <end position="100"/>
    </location>
</feature>
<feature type="transmembrane region" description="Helical" evidence="1">
    <location>
        <begin position="47"/>
        <end position="74"/>
    </location>
</feature>
<proteinExistence type="predicted"/>
<dbReference type="AlphaFoldDB" id="A0AA95SR04"/>
<reference evidence="2" key="1">
    <citation type="submission" date="2023-01" db="EMBL/GenBank/DDBJ databases">
        <title>Whole genome sequence of Paucibacter sp. S2-9 isolated from pond sediment.</title>
        <authorList>
            <person name="Jung J.Y."/>
        </authorList>
    </citation>
    <scope>NUCLEOTIDE SEQUENCE</scope>
    <source>
        <strain evidence="2">S2-9</strain>
    </source>
</reference>
<accession>A0AA95SR04</accession>
<protein>
    <submittedName>
        <fullName evidence="2">Phage holin family protein</fullName>
    </submittedName>
</protein>
<keyword evidence="1" id="KW-1133">Transmembrane helix</keyword>
<dbReference type="RefSeq" id="WP_285233734.1">
    <property type="nucleotide sequence ID" value="NZ_CP116346.1"/>
</dbReference>